<name>A0A2V4BB15_9PSEU</name>
<feature type="compositionally biased region" description="Polar residues" evidence="1">
    <location>
        <begin position="588"/>
        <end position="597"/>
    </location>
</feature>
<keyword evidence="2" id="KW-1133">Transmembrane helix</keyword>
<dbReference type="Proteomes" id="UP000249915">
    <property type="component" value="Unassembled WGS sequence"/>
</dbReference>
<protein>
    <submittedName>
        <fullName evidence="3">Uncharacterized protein</fullName>
    </submittedName>
</protein>
<feature type="transmembrane region" description="Helical" evidence="2">
    <location>
        <begin position="40"/>
        <end position="60"/>
    </location>
</feature>
<feature type="transmembrane region" description="Helical" evidence="2">
    <location>
        <begin position="363"/>
        <end position="385"/>
    </location>
</feature>
<evidence type="ECO:0000256" key="2">
    <source>
        <dbReference type="SAM" id="Phobius"/>
    </source>
</evidence>
<feature type="transmembrane region" description="Helical" evidence="2">
    <location>
        <begin position="428"/>
        <end position="447"/>
    </location>
</feature>
<dbReference type="AlphaFoldDB" id="A0A2V4BB15"/>
<keyword evidence="4" id="KW-1185">Reference proteome</keyword>
<comment type="caution">
    <text evidence="3">The sequence shown here is derived from an EMBL/GenBank/DDBJ whole genome shotgun (WGS) entry which is preliminary data.</text>
</comment>
<dbReference type="EMBL" id="MASW01000001">
    <property type="protein sequence ID" value="PXY32517.1"/>
    <property type="molecule type" value="Genomic_DNA"/>
</dbReference>
<reference evidence="3 4" key="1">
    <citation type="submission" date="2016-07" db="EMBL/GenBank/DDBJ databases">
        <title>Draft genome sequence of Prauserella muralis DSM 45305, isolated from a mould-covered wall in an indoor environment.</title>
        <authorList>
            <person name="Ruckert C."/>
            <person name="Albersmeier A."/>
            <person name="Jiang C.-L."/>
            <person name="Jiang Y."/>
            <person name="Kalinowski J."/>
            <person name="Schneider O."/>
            <person name="Winkler A."/>
            <person name="Zotchev S.B."/>
        </authorList>
    </citation>
    <scope>NUCLEOTIDE SEQUENCE [LARGE SCALE GENOMIC DNA]</scope>
    <source>
        <strain evidence="3 4">DSM 45305</strain>
    </source>
</reference>
<feature type="compositionally biased region" description="Pro residues" evidence="1">
    <location>
        <begin position="641"/>
        <end position="653"/>
    </location>
</feature>
<keyword evidence="2" id="KW-0812">Transmembrane</keyword>
<feature type="compositionally biased region" description="Low complexity" evidence="1">
    <location>
        <begin position="572"/>
        <end position="582"/>
    </location>
</feature>
<evidence type="ECO:0000313" key="3">
    <source>
        <dbReference type="EMBL" id="PXY32517.1"/>
    </source>
</evidence>
<organism evidence="3 4">
    <name type="scientific">Prauserella muralis</name>
    <dbReference type="NCBI Taxonomy" id="588067"/>
    <lineage>
        <taxon>Bacteria</taxon>
        <taxon>Bacillati</taxon>
        <taxon>Actinomycetota</taxon>
        <taxon>Actinomycetes</taxon>
        <taxon>Pseudonocardiales</taxon>
        <taxon>Pseudonocardiaceae</taxon>
        <taxon>Prauserella</taxon>
    </lineage>
</organism>
<evidence type="ECO:0000256" key="1">
    <source>
        <dbReference type="SAM" id="MobiDB-lite"/>
    </source>
</evidence>
<feature type="transmembrane region" description="Helical" evidence="2">
    <location>
        <begin position="171"/>
        <end position="192"/>
    </location>
</feature>
<feature type="compositionally biased region" description="Gly residues" evidence="1">
    <location>
        <begin position="549"/>
        <end position="571"/>
    </location>
</feature>
<dbReference type="RefSeq" id="WP_112280543.1">
    <property type="nucleotide sequence ID" value="NZ_MASW01000001.1"/>
</dbReference>
<feature type="region of interest" description="Disordered" evidence="1">
    <location>
        <begin position="478"/>
        <end position="669"/>
    </location>
</feature>
<gene>
    <name evidence="3" type="ORF">BAY60_09710</name>
</gene>
<dbReference type="OrthoDB" id="4480700at2"/>
<feature type="compositionally biased region" description="Low complexity" evidence="1">
    <location>
        <begin position="628"/>
        <end position="638"/>
    </location>
</feature>
<evidence type="ECO:0000313" key="4">
    <source>
        <dbReference type="Proteomes" id="UP000249915"/>
    </source>
</evidence>
<feature type="transmembrane region" description="Helical" evidence="2">
    <location>
        <begin position="204"/>
        <end position="223"/>
    </location>
</feature>
<proteinExistence type="predicted"/>
<feature type="transmembrane region" description="Helical" evidence="2">
    <location>
        <begin position="397"/>
        <end position="422"/>
    </location>
</feature>
<keyword evidence="2" id="KW-0472">Membrane</keyword>
<accession>A0A2V4BB15</accession>
<sequence length="698" mass="75092">MSTLLTLLVVLGCAWAWRRVRRRRQGVVRPARGHERRRSLLLVVALLGLQLLATAPPAAAQNCEAPNPERPGSGMVGAVDPPHGQGEARSAYVDYGYAGMVWHVYDCDSGALAISDPNTTVDTWAGNQLYNIGKNIVGATNALHYTVINSRLLAPLDNAVSSGAEKVYNNIYAQLFGLFALLLAIFMFRNIWRGDLSTVSRRALLALAGVWLAASSMAMLRYYDTIDDAIVRTTSQIQAGFVDDSENRVVRHVLPTMLHNEVVYKNWLRGEFGSPDAPQAEQFGRRLLDAQAFTWNQMVNGDDGNQQVIEQKKQNFENIANQLGPATGYFTGEDGSRTGTGLLSLLQSLVYALFQLFAKLAVLLAQVLVRLFTLTAPLIGLVAILHHDILRRVGKVLGTVVFNLLVLSVLAGVHALLLQAIFSAGSALSMLTQMVIAGLVTVLLFMVGRPARRLWQMVEMSVSMVGSAVPTPRGGLFSRFRKQSTEPTPQDEFWRTVRDEDEAAGGSQTRGQAGATRGRGRPEAAVMATAQRLDSTSGGAMHPASHWPGAGGGTLEGAGGRPALPAGGGAPAGAFAGFTPGRSPGDYMQQQRPTVTVPSRRVDTVPVSDRSWDRGDDADPFVVPSRIASAGSAAEGAAYQTPPPRGPQPPPQPVGAAPQPRRVEPELVAGKPVFVLYRPSRGLEVRGDDVRDTDHLVR</sequence>
<feature type="transmembrane region" description="Helical" evidence="2">
    <location>
        <begin position="339"/>
        <end position="357"/>
    </location>
</feature>